<keyword evidence="1" id="KW-0812">Transmembrane</keyword>
<feature type="transmembrane region" description="Helical" evidence="1">
    <location>
        <begin position="12"/>
        <end position="30"/>
    </location>
</feature>
<accession>A0A1H3ZVL2</accession>
<evidence type="ECO:0000256" key="1">
    <source>
        <dbReference type="SAM" id="Phobius"/>
    </source>
</evidence>
<dbReference type="PANTHER" id="PTHR33371">
    <property type="entry name" value="INTERMEMBRANE PHOSPHOLIPID TRANSPORT SYSTEM BINDING PROTEIN MLAD-RELATED"/>
    <property type="match status" value="1"/>
</dbReference>
<dbReference type="InterPro" id="IPR052336">
    <property type="entry name" value="MlaD_Phospholipid_Transporter"/>
</dbReference>
<reference evidence="4" key="1">
    <citation type="submission" date="2016-10" db="EMBL/GenBank/DDBJ databases">
        <authorList>
            <person name="Varghese N."/>
            <person name="Submissions S."/>
        </authorList>
    </citation>
    <scope>NUCLEOTIDE SEQUENCE [LARGE SCALE GENOMIC DNA]</scope>
    <source>
        <strain evidence="4">DSM 22376</strain>
    </source>
</reference>
<proteinExistence type="predicted"/>
<gene>
    <name evidence="3" type="ORF">SAMN05443667_10391</name>
</gene>
<name>A0A1H3ZVL2_9FLAO</name>
<dbReference type="PANTHER" id="PTHR33371:SF4">
    <property type="entry name" value="INTERMEMBRANE PHOSPHOLIPID TRANSPORT SYSTEM BINDING PROTEIN MLAD"/>
    <property type="match status" value="1"/>
</dbReference>
<keyword evidence="4" id="KW-1185">Reference proteome</keyword>
<sequence length="245" mass="26854">MNSKSGSTWKLGMFVIIGLVAFTSTIYFVGKQKNMFGSTFRLNSNFKNVSGLEIGNNVLFSGINVGTVSEIQLVTDTSVVVRLLIKKEVQQFIKSDAVASIGSDGLMGDKVLTISPGTNSKSIVKDNATIKSIQAIEMDEIMRSIKVSMDNASIITSELAEFTYKMNNGNGALSKLITDEKFANSLTKTLTNLQTGSKGLSENMEAAKHNFLLKGYFNKKKKAEEERLEELAKAKELKEKNEVVK</sequence>
<dbReference type="OrthoDB" id="9771725at2"/>
<keyword evidence="1" id="KW-1133">Transmembrane helix</keyword>
<evidence type="ECO:0000313" key="4">
    <source>
        <dbReference type="Proteomes" id="UP000198951"/>
    </source>
</evidence>
<dbReference type="Proteomes" id="UP000198951">
    <property type="component" value="Unassembled WGS sequence"/>
</dbReference>
<keyword evidence="1" id="KW-0472">Membrane</keyword>
<protein>
    <submittedName>
        <fullName evidence="3">Phospholipid/cholesterol/gamma-HCH transport system substrate-binding protein</fullName>
    </submittedName>
</protein>
<dbReference type="Pfam" id="PF02470">
    <property type="entry name" value="MlaD"/>
    <property type="match status" value="1"/>
</dbReference>
<feature type="domain" description="Mce/MlaD" evidence="2">
    <location>
        <begin position="42"/>
        <end position="117"/>
    </location>
</feature>
<dbReference type="STRING" id="150146.SAMN05443667_10391"/>
<evidence type="ECO:0000313" key="3">
    <source>
        <dbReference type="EMBL" id="SEA27786.1"/>
    </source>
</evidence>
<dbReference type="RefSeq" id="WP_091086098.1">
    <property type="nucleotide sequence ID" value="NZ_FNRD01000003.1"/>
</dbReference>
<dbReference type="EMBL" id="FNRD01000003">
    <property type="protein sequence ID" value="SEA27786.1"/>
    <property type="molecule type" value="Genomic_DNA"/>
</dbReference>
<dbReference type="InterPro" id="IPR003399">
    <property type="entry name" value="Mce/MlaD"/>
</dbReference>
<organism evidence="3 4">
    <name type="scientific">Flavobacterium gillisiae</name>
    <dbReference type="NCBI Taxonomy" id="150146"/>
    <lineage>
        <taxon>Bacteria</taxon>
        <taxon>Pseudomonadati</taxon>
        <taxon>Bacteroidota</taxon>
        <taxon>Flavobacteriia</taxon>
        <taxon>Flavobacteriales</taxon>
        <taxon>Flavobacteriaceae</taxon>
        <taxon>Flavobacterium</taxon>
    </lineage>
</organism>
<evidence type="ECO:0000259" key="2">
    <source>
        <dbReference type="Pfam" id="PF02470"/>
    </source>
</evidence>
<dbReference type="AlphaFoldDB" id="A0A1H3ZVL2"/>